<dbReference type="Gene3D" id="2.40.110.10">
    <property type="entry name" value="Butyryl-CoA Dehydrogenase, subunit A, domain 2"/>
    <property type="match status" value="1"/>
</dbReference>
<dbReference type="RefSeq" id="WP_013109624.1">
    <property type="nucleotide sequence ID" value="NC_014148.1"/>
</dbReference>
<accession>D5SVC3</accession>
<dbReference type="eggNOG" id="COG1960">
    <property type="taxonomic scope" value="Bacteria"/>
</dbReference>
<dbReference type="GO" id="GO:0033539">
    <property type="term" value="P:fatty acid beta-oxidation using acyl-CoA dehydrogenase"/>
    <property type="evidence" value="ECO:0007669"/>
    <property type="project" value="TreeGrafter"/>
</dbReference>
<evidence type="ECO:0000313" key="4">
    <source>
        <dbReference type="Proteomes" id="UP000002220"/>
    </source>
</evidence>
<dbReference type="InterPro" id="IPR046373">
    <property type="entry name" value="Acyl-CoA_Oxase/DH_mid-dom_sf"/>
</dbReference>
<proteinExistence type="predicted"/>
<dbReference type="InterPro" id="IPR050741">
    <property type="entry name" value="Acyl-CoA_dehydrogenase"/>
</dbReference>
<dbReference type="EMBL" id="CP001744">
    <property type="protein sequence ID" value="ADG67193.1"/>
    <property type="molecule type" value="Genomic_DNA"/>
</dbReference>
<dbReference type="Proteomes" id="UP000002220">
    <property type="component" value="Chromosome"/>
</dbReference>
<reference evidence="3 4" key="1">
    <citation type="journal article" date="2010" name="Stand. Genomic Sci.">
        <title>Complete genome sequence of Planctomyces limnophilus type strain (Mu 290).</title>
        <authorList>
            <person name="Labutti K."/>
            <person name="Sikorski J."/>
            <person name="Schneider S."/>
            <person name="Nolan M."/>
            <person name="Lucas S."/>
            <person name="Glavina Del Rio T."/>
            <person name="Tice H."/>
            <person name="Cheng J.F."/>
            <person name="Goodwin L."/>
            <person name="Pitluck S."/>
            <person name="Liolios K."/>
            <person name="Ivanova N."/>
            <person name="Mavromatis K."/>
            <person name="Mikhailova N."/>
            <person name="Pati A."/>
            <person name="Chen A."/>
            <person name="Palaniappan K."/>
            <person name="Land M."/>
            <person name="Hauser L."/>
            <person name="Chang Y.J."/>
            <person name="Jeffries C.D."/>
            <person name="Tindall B.J."/>
            <person name="Rohde M."/>
            <person name="Goker M."/>
            <person name="Woyke T."/>
            <person name="Bristow J."/>
            <person name="Eisen J.A."/>
            <person name="Markowitz V."/>
            <person name="Hugenholtz P."/>
            <person name="Kyrpides N.C."/>
            <person name="Klenk H.P."/>
            <person name="Lapidus A."/>
        </authorList>
    </citation>
    <scope>NUCLEOTIDE SEQUENCE [LARGE SCALE GENOMIC DNA]</scope>
    <source>
        <strain evidence="4">ATCC 43296 / DSM 3776 / IFAM 1008 / 290</strain>
    </source>
</reference>
<dbReference type="OrthoDB" id="248779at2"/>
<dbReference type="Gene3D" id="1.10.540.10">
    <property type="entry name" value="Acyl-CoA dehydrogenase/oxidase, N-terminal domain"/>
    <property type="match status" value="1"/>
</dbReference>
<dbReference type="GO" id="GO:0003995">
    <property type="term" value="F:acyl-CoA dehydrogenase activity"/>
    <property type="evidence" value="ECO:0007669"/>
    <property type="project" value="TreeGrafter"/>
</dbReference>
<dbReference type="PANTHER" id="PTHR48083:SF2">
    <property type="entry name" value="MEDIUM-CHAIN SPECIFIC ACYL-COA DEHYDROGENASE, MITOCHONDRIAL"/>
    <property type="match status" value="1"/>
</dbReference>
<dbReference type="InterPro" id="IPR009100">
    <property type="entry name" value="AcylCoA_DH/oxidase_NM_dom_sf"/>
</dbReference>
<protein>
    <submittedName>
        <fullName evidence="3">Acyl-CoA dehydrogenase-like protein</fullName>
    </submittedName>
</protein>
<keyword evidence="1" id="KW-0560">Oxidoreductase</keyword>
<feature type="region of interest" description="Disordered" evidence="2">
    <location>
        <begin position="279"/>
        <end position="301"/>
    </location>
</feature>
<keyword evidence="4" id="KW-1185">Reference proteome</keyword>
<organism evidence="3 4">
    <name type="scientific">Planctopirus limnophila (strain ATCC 43296 / DSM 3776 / IFAM 1008 / Mu 290)</name>
    <name type="common">Planctomyces limnophilus</name>
    <dbReference type="NCBI Taxonomy" id="521674"/>
    <lineage>
        <taxon>Bacteria</taxon>
        <taxon>Pseudomonadati</taxon>
        <taxon>Planctomycetota</taxon>
        <taxon>Planctomycetia</taxon>
        <taxon>Planctomycetales</taxon>
        <taxon>Planctomycetaceae</taxon>
        <taxon>Planctopirus</taxon>
    </lineage>
</organism>
<feature type="compositionally biased region" description="Polar residues" evidence="2">
    <location>
        <begin position="285"/>
        <end position="295"/>
    </location>
</feature>
<sequence>MKVAANPLQSLKQQLFAHGHAVLTRALENMINPREAHDWRPVAYELAASWQLSDGVPNGSAVESQPQAESYIPQSGLSAKPWVVDRWRQLDRACFLQWFVPQDMGGSLEVHTEADRLELGMILASGCLTTAFLLSQRNASVLRLAASPNSHTKAKWLKRSTQGATFSTVGISHLTTSRQFATQPVVSATICDDGGYLLNGMIPWVSSAQRASSILTGATIMPSEADADQMLVMIDPEQLGVDVLRPLPLLGLNETSTGSVELRNVKISVDDIVAGPQPQVLKGSSLPSSQNKNTPATGSLSTTSLALGATLGTIERLSHEVAQRPELQPIYEALLAEATDFRSQLFACAQGTLATSPEILRQQANSLVIRAAQVYLSACKGAGFMQGHPASRAICEAMFFTVWSCPQSVVMASLKQLTCTSSDTWS</sequence>
<gene>
    <name evidence="3" type="ordered locus">Plim_1359</name>
</gene>
<dbReference type="AlphaFoldDB" id="D5SVC3"/>
<dbReference type="InterPro" id="IPR037069">
    <property type="entry name" value="AcylCoA_DH/ox_N_sf"/>
</dbReference>
<evidence type="ECO:0000313" key="3">
    <source>
        <dbReference type="EMBL" id="ADG67193.1"/>
    </source>
</evidence>
<dbReference type="HOGENOM" id="CLU_770894_0_0_0"/>
<dbReference type="GO" id="GO:0005737">
    <property type="term" value="C:cytoplasm"/>
    <property type="evidence" value="ECO:0007669"/>
    <property type="project" value="TreeGrafter"/>
</dbReference>
<evidence type="ECO:0000256" key="1">
    <source>
        <dbReference type="ARBA" id="ARBA00023002"/>
    </source>
</evidence>
<dbReference type="SUPFAM" id="SSF56645">
    <property type="entry name" value="Acyl-CoA dehydrogenase NM domain-like"/>
    <property type="match status" value="1"/>
</dbReference>
<evidence type="ECO:0000256" key="2">
    <source>
        <dbReference type="SAM" id="MobiDB-lite"/>
    </source>
</evidence>
<name>D5SVC3_PLAL2</name>
<dbReference type="PANTHER" id="PTHR48083">
    <property type="entry name" value="MEDIUM-CHAIN SPECIFIC ACYL-COA DEHYDROGENASE, MITOCHONDRIAL-RELATED"/>
    <property type="match status" value="1"/>
</dbReference>
<dbReference type="KEGG" id="plm:Plim_1359"/>
<dbReference type="GO" id="GO:0050660">
    <property type="term" value="F:flavin adenine dinucleotide binding"/>
    <property type="evidence" value="ECO:0007669"/>
    <property type="project" value="InterPro"/>
</dbReference>
<dbReference type="STRING" id="521674.Plim_1359"/>
<dbReference type="SMR" id="D5SVC3"/>